<reference evidence="2 3" key="1">
    <citation type="journal article" date="2022" name="Nat. Ecol. Evol.">
        <title>A masculinizing supergene underlies an exaggerated male reproductive morph in a spider.</title>
        <authorList>
            <person name="Hendrickx F."/>
            <person name="De Corte Z."/>
            <person name="Sonet G."/>
            <person name="Van Belleghem S.M."/>
            <person name="Kostlbacher S."/>
            <person name="Vangestel C."/>
        </authorList>
    </citation>
    <scope>NUCLEOTIDE SEQUENCE [LARGE SCALE GENOMIC DNA]</scope>
    <source>
        <strain evidence="2">W744_W776</strain>
    </source>
</reference>
<evidence type="ECO:0000313" key="2">
    <source>
        <dbReference type="EMBL" id="KAG8187766.1"/>
    </source>
</evidence>
<feature type="compositionally biased region" description="Basic and acidic residues" evidence="1">
    <location>
        <begin position="106"/>
        <end position="115"/>
    </location>
</feature>
<name>A0AAV6UW99_9ARAC</name>
<gene>
    <name evidence="2" type="ORF">JTE90_018766</name>
</gene>
<evidence type="ECO:0000313" key="3">
    <source>
        <dbReference type="Proteomes" id="UP000827092"/>
    </source>
</evidence>
<evidence type="ECO:0000256" key="1">
    <source>
        <dbReference type="SAM" id="MobiDB-lite"/>
    </source>
</evidence>
<dbReference type="Proteomes" id="UP000827092">
    <property type="component" value="Unassembled WGS sequence"/>
</dbReference>
<sequence>MGLIQLPLGRPTIKVNKIDEEMKKGPRRELDSIARRFPNRRTRKEEALFSSPLSPSPSVFIFLHNNARKIVEDSSKRKRTTKKKFRSRRKTRAQKPRPLAPVGHLADLRDLSSDPRKKKSSVAGLSKIIIFLGLGRSRFSENL</sequence>
<proteinExistence type="predicted"/>
<dbReference type="EMBL" id="JAFNEN010000260">
    <property type="protein sequence ID" value="KAG8187766.1"/>
    <property type="molecule type" value="Genomic_DNA"/>
</dbReference>
<comment type="caution">
    <text evidence="2">The sequence shown here is derived from an EMBL/GenBank/DDBJ whole genome shotgun (WGS) entry which is preliminary data.</text>
</comment>
<protein>
    <submittedName>
        <fullName evidence="2">Uncharacterized protein</fullName>
    </submittedName>
</protein>
<feature type="compositionally biased region" description="Basic residues" evidence="1">
    <location>
        <begin position="76"/>
        <end position="95"/>
    </location>
</feature>
<dbReference type="AlphaFoldDB" id="A0AAV6UW99"/>
<accession>A0AAV6UW99</accession>
<keyword evidence="3" id="KW-1185">Reference proteome</keyword>
<feature type="region of interest" description="Disordered" evidence="1">
    <location>
        <begin position="72"/>
        <end position="118"/>
    </location>
</feature>
<organism evidence="2 3">
    <name type="scientific">Oedothorax gibbosus</name>
    <dbReference type="NCBI Taxonomy" id="931172"/>
    <lineage>
        <taxon>Eukaryota</taxon>
        <taxon>Metazoa</taxon>
        <taxon>Ecdysozoa</taxon>
        <taxon>Arthropoda</taxon>
        <taxon>Chelicerata</taxon>
        <taxon>Arachnida</taxon>
        <taxon>Araneae</taxon>
        <taxon>Araneomorphae</taxon>
        <taxon>Entelegynae</taxon>
        <taxon>Araneoidea</taxon>
        <taxon>Linyphiidae</taxon>
        <taxon>Erigoninae</taxon>
        <taxon>Oedothorax</taxon>
    </lineage>
</organism>